<dbReference type="GeneID" id="68108880"/>
<protein>
    <submittedName>
        <fullName evidence="3">Uncharacterized protein</fullName>
    </submittedName>
</protein>
<dbReference type="RefSeq" id="XP_044564032.1">
    <property type="nucleotide sequence ID" value="XM_044704771.1"/>
</dbReference>
<dbReference type="VEuPathDB" id="AmoebaDB:NF0036640"/>
<proteinExistence type="predicted"/>
<evidence type="ECO:0000313" key="4">
    <source>
        <dbReference type="Proteomes" id="UP000444721"/>
    </source>
</evidence>
<sequence>MDHNSNHGENSSSQQPQRESSTPSPAHYTPQVMMSHPPPSINHDHERRAAKASKPLHSDPFIPSGTFFEERYLGLPPAKDDLYNNAIAKIKFEQKAHSDDNALVRHKKYLKQLQHQKELERMERAEKQIESERKKQQFTETQSKIRNALMNDFEMTKEKVEELMNTKNTNTKEVSMEEKPKQKKSKKEKPEWAMTTEEIEKKEEKEVEDVLEFINNLDFEEYINDFEIKEALSIIQERVTELRANKEKSPTDQSSQDILDKTANQTAAYKKDDDVCSVISSTSSRSDGSTKKHRPTTESSIQQEKEWNSSTKVEEGSKTRVITITADSEMAENIAKIHSKASLGQVVQKASICTPSYSIPIVTHHEKHHAQPTLHFVGEVISTDDRGNQERVLVKMRKDKTNVQNLPYMYRCPSI</sequence>
<dbReference type="VEuPathDB" id="AmoebaDB:FDP41_001662"/>
<dbReference type="PANTHER" id="PTHR41747:SF1">
    <property type="entry name" value="CHROMOSOME UNDETERMINED SCAFFOLD_128, WHOLE GENOME SHOTGUN SEQUENCE"/>
    <property type="match status" value="1"/>
</dbReference>
<comment type="caution">
    <text evidence="3">The sequence shown here is derived from an EMBL/GenBank/DDBJ whole genome shotgun (WGS) entry which is preliminary data.</text>
</comment>
<feature type="compositionally biased region" description="Polar residues" evidence="2">
    <location>
        <begin position="7"/>
        <end position="24"/>
    </location>
</feature>
<feature type="region of interest" description="Disordered" evidence="2">
    <location>
        <begin position="1"/>
        <end position="63"/>
    </location>
</feature>
<reference evidence="3 4" key="1">
    <citation type="journal article" date="2019" name="Sci. Rep.">
        <title>Nanopore sequencing improves the draft genome of the human pathogenic amoeba Naegleria fowleri.</title>
        <authorList>
            <person name="Liechti N."/>
            <person name="Schurch N."/>
            <person name="Bruggmann R."/>
            <person name="Wittwer M."/>
        </authorList>
    </citation>
    <scope>NUCLEOTIDE SEQUENCE [LARGE SCALE GENOMIC DNA]</scope>
    <source>
        <strain evidence="3 4">ATCC 30894</strain>
    </source>
</reference>
<keyword evidence="4" id="KW-1185">Reference proteome</keyword>
<name>A0A6A5C249_NAEFO</name>
<dbReference type="Proteomes" id="UP000444721">
    <property type="component" value="Unassembled WGS sequence"/>
</dbReference>
<evidence type="ECO:0000256" key="1">
    <source>
        <dbReference type="SAM" id="Coils"/>
    </source>
</evidence>
<feature type="region of interest" description="Disordered" evidence="2">
    <location>
        <begin position="167"/>
        <end position="206"/>
    </location>
</feature>
<dbReference type="OrthoDB" id="250654at2759"/>
<keyword evidence="1" id="KW-0175">Coiled coil</keyword>
<dbReference type="VEuPathDB" id="AmoebaDB:NfTy_054490"/>
<feature type="compositionally biased region" description="Basic and acidic residues" evidence="2">
    <location>
        <begin position="303"/>
        <end position="317"/>
    </location>
</feature>
<dbReference type="AlphaFoldDB" id="A0A6A5C249"/>
<evidence type="ECO:0000313" key="3">
    <source>
        <dbReference type="EMBL" id="KAF0979319.1"/>
    </source>
</evidence>
<evidence type="ECO:0000256" key="2">
    <source>
        <dbReference type="SAM" id="MobiDB-lite"/>
    </source>
</evidence>
<dbReference type="EMBL" id="VFQX01000027">
    <property type="protein sequence ID" value="KAF0979319.1"/>
    <property type="molecule type" value="Genomic_DNA"/>
</dbReference>
<feature type="coiled-coil region" evidence="1">
    <location>
        <begin position="110"/>
        <end position="166"/>
    </location>
</feature>
<accession>A0A6A5C249</accession>
<organism evidence="3 4">
    <name type="scientific">Naegleria fowleri</name>
    <name type="common">Brain eating amoeba</name>
    <dbReference type="NCBI Taxonomy" id="5763"/>
    <lineage>
        <taxon>Eukaryota</taxon>
        <taxon>Discoba</taxon>
        <taxon>Heterolobosea</taxon>
        <taxon>Tetramitia</taxon>
        <taxon>Eutetramitia</taxon>
        <taxon>Vahlkampfiidae</taxon>
        <taxon>Naegleria</taxon>
    </lineage>
</organism>
<gene>
    <name evidence="3" type="ORF">FDP41_001662</name>
</gene>
<feature type="region of interest" description="Disordered" evidence="2">
    <location>
        <begin position="279"/>
        <end position="317"/>
    </location>
</feature>
<dbReference type="PANTHER" id="PTHR41747">
    <property type="entry name" value="CHROMOSOME UNDETERMINED SCAFFOLD_128, WHOLE GENOME SHOTGUN SEQUENCE"/>
    <property type="match status" value="1"/>
</dbReference>